<accession>A0ABQ2UTB9</accession>
<dbReference type="EMBL" id="BMRP01000004">
    <property type="protein sequence ID" value="GGU52676.1"/>
    <property type="molecule type" value="Genomic_DNA"/>
</dbReference>
<keyword evidence="8" id="KW-1185">Reference proteome</keyword>
<dbReference type="InterPro" id="IPR010977">
    <property type="entry name" value="Aromatic_deC"/>
</dbReference>
<evidence type="ECO:0000256" key="6">
    <source>
        <dbReference type="RuleBase" id="RU000382"/>
    </source>
</evidence>
<organism evidence="7 8">
    <name type="scientific">Streptomyces albospinus</name>
    <dbReference type="NCBI Taxonomy" id="285515"/>
    <lineage>
        <taxon>Bacteria</taxon>
        <taxon>Bacillati</taxon>
        <taxon>Actinomycetota</taxon>
        <taxon>Actinomycetes</taxon>
        <taxon>Kitasatosporales</taxon>
        <taxon>Streptomycetaceae</taxon>
        <taxon>Streptomyces</taxon>
    </lineage>
</organism>
<comment type="similarity">
    <text evidence="2 6">Belongs to the group II decarboxylase family.</text>
</comment>
<dbReference type="SUPFAM" id="SSF53383">
    <property type="entry name" value="PLP-dependent transferases"/>
    <property type="match status" value="1"/>
</dbReference>
<keyword evidence="7" id="KW-0808">Transferase</keyword>
<dbReference type="PANTHER" id="PTHR11999:SF70">
    <property type="entry name" value="MIP05841P"/>
    <property type="match status" value="1"/>
</dbReference>
<dbReference type="Pfam" id="PF00282">
    <property type="entry name" value="Pyridoxal_deC"/>
    <property type="match status" value="1"/>
</dbReference>
<dbReference type="InterPro" id="IPR015424">
    <property type="entry name" value="PyrdxlP-dep_Trfase"/>
</dbReference>
<evidence type="ECO:0000256" key="3">
    <source>
        <dbReference type="ARBA" id="ARBA00022793"/>
    </source>
</evidence>
<comment type="caution">
    <text evidence="7">The sequence shown here is derived from an EMBL/GenBank/DDBJ whole genome shotgun (WGS) entry which is preliminary data.</text>
</comment>
<dbReference type="PANTHER" id="PTHR11999">
    <property type="entry name" value="GROUP II PYRIDOXAL-5-PHOSPHATE DECARBOXYLASE"/>
    <property type="match status" value="1"/>
</dbReference>
<evidence type="ECO:0000256" key="1">
    <source>
        <dbReference type="ARBA" id="ARBA00001933"/>
    </source>
</evidence>
<reference evidence="8" key="1">
    <citation type="journal article" date="2019" name="Int. J. Syst. Evol. Microbiol.">
        <title>The Global Catalogue of Microorganisms (GCM) 10K type strain sequencing project: providing services to taxonomists for standard genome sequencing and annotation.</title>
        <authorList>
            <consortium name="The Broad Institute Genomics Platform"/>
            <consortium name="The Broad Institute Genome Sequencing Center for Infectious Disease"/>
            <person name="Wu L."/>
            <person name="Ma J."/>
        </authorList>
    </citation>
    <scope>NUCLEOTIDE SEQUENCE [LARGE SCALE GENOMIC DNA]</scope>
    <source>
        <strain evidence="8">JCM 3399</strain>
    </source>
</reference>
<dbReference type="Gene3D" id="3.40.640.10">
    <property type="entry name" value="Type I PLP-dependent aspartate aminotransferase-like (Major domain)"/>
    <property type="match status" value="1"/>
</dbReference>
<dbReference type="RefSeq" id="WP_189297873.1">
    <property type="nucleotide sequence ID" value="NZ_BMRP01000004.1"/>
</dbReference>
<evidence type="ECO:0000313" key="8">
    <source>
        <dbReference type="Proteomes" id="UP000654471"/>
    </source>
</evidence>
<keyword evidence="3" id="KW-0210">Decarboxylase</keyword>
<proteinExistence type="inferred from homology"/>
<evidence type="ECO:0000256" key="4">
    <source>
        <dbReference type="ARBA" id="ARBA00022898"/>
    </source>
</evidence>
<dbReference type="InterPro" id="IPR002129">
    <property type="entry name" value="PyrdxlP-dep_de-COase"/>
</dbReference>
<dbReference type="Gene3D" id="3.90.1150.10">
    <property type="entry name" value="Aspartate Aminotransferase, domain 1"/>
    <property type="match status" value="1"/>
</dbReference>
<dbReference type="PRINTS" id="PR00800">
    <property type="entry name" value="YHDCRBOXLASE"/>
</dbReference>
<keyword evidence="5 6" id="KW-0456">Lyase</keyword>
<comment type="cofactor">
    <cofactor evidence="1 6">
        <name>pyridoxal 5'-phosphate</name>
        <dbReference type="ChEBI" id="CHEBI:597326"/>
    </cofactor>
</comment>
<protein>
    <submittedName>
        <fullName evidence="7">Aspartate aminotransferase family protein</fullName>
    </submittedName>
</protein>
<sequence>MHPHLAADLAALPELLETTRQRAAAFLDGLAQAPVVPARPAPEPRSLPGHGTGLRHALADFAARWQPGLSASAGPRYLGFVTGGVTPAALAGDWLTAAADQNSMSSLDATGQHLERETVGWLRTLFGLSDAHEGALVSGATMSNTVGLAIAREWLGERRGVSPAEDGVAALGPVRVLSGTPHSSVAKGLSMLGLGRSALVTVPALPGREAVDPAALERALREADGPCVIVANAGTVNTVDFDDLRTLAALRDRYDCWLHIDAAFGAFAALSPDHAHLADGLDLADSLCIDLHKWLNVPYDSAVQFTRRRDLQARVFQNAAAYLGPLGDSPDLVHLTPENSRRLRALPTWFTLRAYGREGHRDIVDRCAESARTLGEAVASLDGLELLSPVRLNVVCFTLAHSPTAERLAALADALAAEVFLTPTVYAGLPALRAAFSNWRTTGEDVRRIVTALASAVRNLPAD</sequence>
<dbReference type="GO" id="GO:0008483">
    <property type="term" value="F:transaminase activity"/>
    <property type="evidence" value="ECO:0007669"/>
    <property type="project" value="UniProtKB-KW"/>
</dbReference>
<name>A0ABQ2UTB9_9ACTN</name>
<keyword evidence="4 6" id="KW-0663">Pyridoxal phosphate</keyword>
<dbReference type="InterPro" id="IPR015421">
    <property type="entry name" value="PyrdxlP-dep_Trfase_major"/>
</dbReference>
<gene>
    <name evidence="7" type="ORF">GCM10010211_16390</name>
</gene>
<dbReference type="Proteomes" id="UP000654471">
    <property type="component" value="Unassembled WGS sequence"/>
</dbReference>
<evidence type="ECO:0000256" key="2">
    <source>
        <dbReference type="ARBA" id="ARBA00009533"/>
    </source>
</evidence>
<evidence type="ECO:0000313" key="7">
    <source>
        <dbReference type="EMBL" id="GGU52676.1"/>
    </source>
</evidence>
<evidence type="ECO:0000256" key="5">
    <source>
        <dbReference type="ARBA" id="ARBA00023239"/>
    </source>
</evidence>
<keyword evidence="7" id="KW-0032">Aminotransferase</keyword>
<dbReference type="InterPro" id="IPR015422">
    <property type="entry name" value="PyrdxlP-dep_Trfase_small"/>
</dbReference>